<keyword evidence="7" id="KW-1185">Reference proteome</keyword>
<organism evidence="6 7">
    <name type="scientific">Acidiferrimicrobium australe</name>
    <dbReference type="NCBI Taxonomy" id="2664430"/>
    <lineage>
        <taxon>Bacteria</taxon>
        <taxon>Bacillati</taxon>
        <taxon>Actinomycetota</taxon>
        <taxon>Acidimicrobiia</taxon>
        <taxon>Acidimicrobiales</taxon>
        <taxon>Acidimicrobiaceae</taxon>
        <taxon>Acidiferrimicrobium</taxon>
    </lineage>
</organism>
<accession>A0ABW9QQX6</accession>
<keyword evidence="4" id="KW-0486">Methionine biosynthesis</keyword>
<feature type="binding site" evidence="4">
    <location>
        <position position="160"/>
    </location>
    <ligand>
        <name>substrate</name>
    </ligand>
</feature>
<comment type="function">
    <text evidence="4">Transfers a succinyl group from succinyl-CoA to L-homoserine, forming succinyl-L-homoserine.</text>
</comment>
<comment type="similarity">
    <text evidence="4">Belongs to the MetA family.</text>
</comment>
<evidence type="ECO:0000256" key="4">
    <source>
        <dbReference type="HAMAP-Rule" id="MF_00295"/>
    </source>
</evidence>
<dbReference type="HAMAP" id="MF_00295">
    <property type="entry name" value="MetA_acyltransf"/>
    <property type="match status" value="1"/>
</dbReference>
<gene>
    <name evidence="4" type="primary">metAS</name>
    <name evidence="6" type="ORF">GHK86_05095</name>
</gene>
<keyword evidence="4" id="KW-0963">Cytoplasm</keyword>
<feature type="site" description="Important for acyl-CoA specificity" evidence="4">
    <location>
        <position position="106"/>
    </location>
</feature>
<reference evidence="6 7" key="1">
    <citation type="submission" date="2019-11" db="EMBL/GenBank/DDBJ databases">
        <title>Acidiferrimicrobium australis gen. nov., sp. nov., an acidophilic and obligately heterotrophic, member of the Actinobacteria that catalyses dissimilatory oxido- reduction of iron isolated from metal-rich acidic water in Chile.</title>
        <authorList>
            <person name="Gonzalez D."/>
            <person name="Huber K."/>
            <person name="Hedrich S."/>
            <person name="Rojas-Villalobos C."/>
            <person name="Quatrini R."/>
            <person name="Dinamarca M.A."/>
            <person name="Schwarz A."/>
            <person name="Canales C."/>
            <person name="Nancucheo I."/>
        </authorList>
    </citation>
    <scope>NUCLEOTIDE SEQUENCE [LARGE SCALE GENOMIC DNA]</scope>
    <source>
        <strain evidence="6 7">USS-CCA1</strain>
    </source>
</reference>
<dbReference type="Proteomes" id="UP000437736">
    <property type="component" value="Unassembled WGS sequence"/>
</dbReference>
<feature type="binding site" evidence="4">
    <location>
        <position position="246"/>
    </location>
    <ligand>
        <name>substrate</name>
    </ligand>
</feature>
<feature type="binding site" evidence="4">
    <location>
        <position position="188"/>
    </location>
    <ligand>
        <name>substrate</name>
    </ligand>
</feature>
<dbReference type="Pfam" id="PF04204">
    <property type="entry name" value="HTS"/>
    <property type="match status" value="1"/>
</dbReference>
<dbReference type="InterPro" id="IPR029062">
    <property type="entry name" value="Class_I_gatase-like"/>
</dbReference>
<name>A0ABW9QQX6_9ACTN</name>
<proteinExistence type="inferred from homology"/>
<feature type="active site" description="Acyl-thioester intermediate" evidence="4">
    <location>
        <position position="139"/>
    </location>
</feature>
<dbReference type="SUPFAM" id="SSF52317">
    <property type="entry name" value="Class I glutamine amidotransferase-like"/>
    <property type="match status" value="1"/>
</dbReference>
<keyword evidence="1 4" id="KW-0028">Amino-acid biosynthesis</keyword>
<feature type="site" description="Important for acyl-CoA specificity" evidence="4">
    <location>
        <position position="140"/>
    </location>
</feature>
<feature type="site" description="Important for substrate specificity" evidence="4">
    <location>
        <position position="188"/>
    </location>
</feature>
<feature type="site" description="Important for acyl-CoA specificity" evidence="4">
    <location>
        <position position="108"/>
    </location>
</feature>
<dbReference type="EMBL" id="WJHE01000213">
    <property type="protein sequence ID" value="MST32103.1"/>
    <property type="molecule type" value="Genomic_DNA"/>
</dbReference>
<dbReference type="EC" id="2.3.1.46" evidence="4"/>
<dbReference type="Gene3D" id="3.40.50.880">
    <property type="match status" value="1"/>
</dbReference>
<evidence type="ECO:0000313" key="6">
    <source>
        <dbReference type="EMBL" id="MST32103.1"/>
    </source>
</evidence>
<comment type="caution">
    <text evidence="4">Lacks conserved residue(s) required for the propagation of feature annotation.</text>
</comment>
<evidence type="ECO:0000313" key="7">
    <source>
        <dbReference type="Proteomes" id="UP000437736"/>
    </source>
</evidence>
<dbReference type="PANTHER" id="PTHR20919:SF0">
    <property type="entry name" value="HOMOSERINE O-SUCCINYLTRANSFERASE"/>
    <property type="match status" value="1"/>
</dbReference>
<dbReference type="PANTHER" id="PTHR20919">
    <property type="entry name" value="HOMOSERINE O-SUCCINYLTRANSFERASE"/>
    <property type="match status" value="1"/>
</dbReference>
<sequence>MREGRTSVPDRIAPGATVVPTRSPLHLAFVNSMPDGAFEETEQQFLALLGLDLGGAGGGPAVDLRRYAPEERRASSEIPTGVRRRYAPADALFATSPDAVVVTGCEPGAGRVQDESLWPLLARIFEWAPAATASLWLACLAAHAALAYFDGLDRRSLPAKASGVLPQEVTAGDPLTAGLPAQVAIPHSRLNEVPTPALVAAGYRLAIASSSTGWTVATGRRGRCALVLVQGHPEYRADTLLREYRRDVRRWLKRERDDYPPVPSGYLDDAAEARFAAFRRRAQAGPRTAYLMEEFPFAEEAARLEAPWLPVAATLGRNWLSTLAGGDGPGGNGRAPEVPIAAS</sequence>
<dbReference type="InterPro" id="IPR033752">
    <property type="entry name" value="MetA_family"/>
</dbReference>
<feature type="active site" description="Proton acceptor" evidence="4">
    <location>
        <position position="232"/>
    </location>
</feature>
<evidence type="ECO:0000256" key="5">
    <source>
        <dbReference type="SAM" id="MobiDB-lite"/>
    </source>
</evidence>
<feature type="active site" evidence="4">
    <location>
        <position position="234"/>
    </location>
</feature>
<evidence type="ECO:0000256" key="3">
    <source>
        <dbReference type="ARBA" id="ARBA00023315"/>
    </source>
</evidence>
<feature type="region of interest" description="Disordered" evidence="5">
    <location>
        <begin position="324"/>
        <end position="343"/>
    </location>
</feature>
<comment type="caution">
    <text evidence="6">The sequence shown here is derived from an EMBL/GenBank/DDBJ whole genome shotgun (WGS) entry which is preliminary data.</text>
</comment>
<evidence type="ECO:0000256" key="2">
    <source>
        <dbReference type="ARBA" id="ARBA00022679"/>
    </source>
</evidence>
<keyword evidence="2 4" id="KW-0808">Transferase</keyword>
<comment type="subcellular location">
    <subcellularLocation>
        <location evidence="4">Cytoplasm</location>
    </subcellularLocation>
</comment>
<protein>
    <recommendedName>
        <fullName evidence="4">Homoserine O-succinyltransferase</fullName>
        <shortName evidence="4">HST</shortName>
        <ecNumber evidence="4">2.3.1.46</ecNumber>
    </recommendedName>
    <alternativeName>
        <fullName evidence="4">Homoserine transsuccinylase</fullName>
        <shortName evidence="4">HTS</shortName>
    </alternativeName>
</protein>
<comment type="catalytic activity">
    <reaction evidence="4">
        <text>L-homoserine + succinyl-CoA = O-succinyl-L-homoserine + CoA</text>
        <dbReference type="Rhea" id="RHEA:22008"/>
        <dbReference type="ChEBI" id="CHEBI:57287"/>
        <dbReference type="ChEBI" id="CHEBI:57292"/>
        <dbReference type="ChEBI" id="CHEBI:57476"/>
        <dbReference type="ChEBI" id="CHEBI:57661"/>
        <dbReference type="EC" id="2.3.1.46"/>
    </reaction>
</comment>
<evidence type="ECO:0000256" key="1">
    <source>
        <dbReference type="ARBA" id="ARBA00022605"/>
    </source>
</evidence>
<comment type="pathway">
    <text evidence="4">Amino-acid biosynthesis; L-methionine biosynthesis via de novo pathway; O-succinyl-L-homoserine from L-homoserine: step 1/1.</text>
</comment>
<keyword evidence="3 4" id="KW-0012">Acyltransferase</keyword>